<feature type="region of interest" description="Disordered" evidence="1">
    <location>
        <begin position="267"/>
        <end position="330"/>
    </location>
</feature>
<comment type="caution">
    <text evidence="3">The sequence shown here is derived from an EMBL/GenBank/DDBJ whole genome shotgun (WGS) entry which is preliminary data.</text>
</comment>
<organism evidence="3 4">
    <name type="scientific">Tilletia indica</name>
    <dbReference type="NCBI Taxonomy" id="43049"/>
    <lineage>
        <taxon>Eukaryota</taxon>
        <taxon>Fungi</taxon>
        <taxon>Dikarya</taxon>
        <taxon>Basidiomycota</taxon>
        <taxon>Ustilaginomycotina</taxon>
        <taxon>Exobasidiomycetes</taxon>
        <taxon>Tilletiales</taxon>
        <taxon>Tilletiaceae</taxon>
        <taxon>Tilletia</taxon>
    </lineage>
</organism>
<feature type="compositionally biased region" description="Polar residues" evidence="1">
    <location>
        <begin position="296"/>
        <end position="330"/>
    </location>
</feature>
<keyword evidence="2" id="KW-0472">Membrane</keyword>
<feature type="compositionally biased region" description="Low complexity" evidence="1">
    <location>
        <begin position="276"/>
        <end position="285"/>
    </location>
</feature>
<name>A0A8T8SNL4_9BASI</name>
<feature type="compositionally biased region" description="Low complexity" evidence="1">
    <location>
        <begin position="133"/>
        <end position="149"/>
    </location>
</feature>
<gene>
    <name evidence="3" type="ORF">A4X13_0g6722</name>
</gene>
<accession>A0A8T8SNL4</accession>
<protein>
    <recommendedName>
        <fullName evidence="5">Membrane anchor Opy2 N-terminal domain-containing protein</fullName>
    </recommendedName>
</protein>
<feature type="compositionally biased region" description="Gly residues" evidence="1">
    <location>
        <begin position="90"/>
        <end position="100"/>
    </location>
</feature>
<keyword evidence="2" id="KW-1133">Transmembrane helix</keyword>
<feature type="transmembrane region" description="Helical" evidence="2">
    <location>
        <begin position="29"/>
        <end position="51"/>
    </location>
</feature>
<feature type="compositionally biased region" description="Low complexity" evidence="1">
    <location>
        <begin position="377"/>
        <end position="390"/>
    </location>
</feature>
<evidence type="ECO:0000256" key="1">
    <source>
        <dbReference type="SAM" id="MobiDB-lite"/>
    </source>
</evidence>
<feature type="region of interest" description="Disordered" evidence="1">
    <location>
        <begin position="370"/>
        <end position="423"/>
    </location>
</feature>
<keyword evidence="2" id="KW-0812">Transmembrane</keyword>
<feature type="compositionally biased region" description="Polar residues" evidence="1">
    <location>
        <begin position="122"/>
        <end position="132"/>
    </location>
</feature>
<feature type="compositionally biased region" description="Basic and acidic residues" evidence="1">
    <location>
        <begin position="410"/>
        <end position="423"/>
    </location>
</feature>
<evidence type="ECO:0000313" key="4">
    <source>
        <dbReference type="Proteomes" id="UP000077521"/>
    </source>
</evidence>
<proteinExistence type="predicted"/>
<feature type="compositionally biased region" description="Basic and acidic residues" evidence="1">
    <location>
        <begin position="74"/>
        <end position="83"/>
    </location>
</feature>
<feature type="region of interest" description="Disordered" evidence="1">
    <location>
        <begin position="74"/>
        <end position="168"/>
    </location>
</feature>
<dbReference type="AlphaFoldDB" id="A0A8T8SNL4"/>
<keyword evidence="4" id="KW-1185">Reference proteome</keyword>
<evidence type="ECO:0008006" key="5">
    <source>
        <dbReference type="Google" id="ProtNLM"/>
    </source>
</evidence>
<dbReference type="Proteomes" id="UP000077521">
    <property type="component" value="Unassembled WGS sequence"/>
</dbReference>
<evidence type="ECO:0000256" key="2">
    <source>
        <dbReference type="SAM" id="Phobius"/>
    </source>
</evidence>
<dbReference type="EMBL" id="LWDF02000685">
    <property type="protein sequence ID" value="KAE8244261.1"/>
    <property type="molecule type" value="Genomic_DNA"/>
</dbReference>
<reference evidence="3" key="1">
    <citation type="submission" date="2016-04" db="EMBL/GenBank/DDBJ databases">
        <authorList>
            <person name="Nguyen H.D."/>
            <person name="Samba Siva P."/>
            <person name="Cullis J."/>
            <person name="Levesque C.A."/>
            <person name="Hambleton S."/>
        </authorList>
    </citation>
    <scope>NUCLEOTIDE SEQUENCE</scope>
    <source>
        <strain evidence="3">DAOMC 236416</strain>
    </source>
</reference>
<sequence>MPTNCQCAYNTCVNINQPNSGGGGGGSSALGGALGGVLGALAVALALFLFWRQKRQRSKLLQARVKADAKVRAAAAEKFRPGRDGTNSALGGGGAGGQQAGGDRRHSGNSSKRSVQGGGSTGVHSTSAANSTNLLAPPGSAASSANQNGGAPGRTSTSDPFADPDDEDTEYTELRADGLTTFKNADVMDAEEEEMLDGLGALVNRRHSTGAATHLSRITEGNEDDDDERRSLAPTVRSSFRMSTHAPPMPADALSIAQQAAGIISGSAPQSLRPVSGLSSRSGASSSGGSGDQVGAITTATSLAPTNYATGNNSLNIPRTPTAASSNPNRLSTLTTATGISMASSIGEYVISMPQTISPEAARRVQLGQERPQMVRSLSSNSMNSNSAEGDGLGGAAPPPPSIVSSGMGDVHRDDEVDSLRTR</sequence>
<reference evidence="3" key="2">
    <citation type="journal article" date="2019" name="IMA Fungus">
        <title>Genome sequencing and comparison of five Tilletia species to identify candidate genes for the detection of regulated species infecting wheat.</title>
        <authorList>
            <person name="Nguyen H.D.T."/>
            <person name="Sultana T."/>
            <person name="Kesanakurti P."/>
            <person name="Hambleton S."/>
        </authorList>
    </citation>
    <scope>NUCLEOTIDE SEQUENCE</scope>
    <source>
        <strain evidence="3">DAOMC 236416</strain>
    </source>
</reference>
<evidence type="ECO:0000313" key="3">
    <source>
        <dbReference type="EMBL" id="KAE8244261.1"/>
    </source>
</evidence>